<evidence type="ECO:0008006" key="3">
    <source>
        <dbReference type="Google" id="ProtNLM"/>
    </source>
</evidence>
<keyword evidence="2" id="KW-1185">Reference proteome</keyword>
<reference evidence="1 2" key="1">
    <citation type="submission" date="2023-09" db="EMBL/GenBank/DDBJ databases">
        <title>Genomes of two closely related lineages of the louse Polyplax serrata with different host specificities.</title>
        <authorList>
            <person name="Martinu J."/>
            <person name="Tarabai H."/>
            <person name="Stefka J."/>
            <person name="Hypsa V."/>
        </authorList>
    </citation>
    <scope>NUCLEOTIDE SEQUENCE [LARGE SCALE GENOMIC DNA]</scope>
    <source>
        <strain evidence="1">98ZLc_SE</strain>
    </source>
</reference>
<dbReference type="EMBL" id="JAWJWF010000046">
    <property type="protein sequence ID" value="KAK6624597.1"/>
    <property type="molecule type" value="Genomic_DNA"/>
</dbReference>
<sequence length="246" mass="28220">MNETNQDQLTKEEMYVIDAIKESLSTNVSILESSFSGIPYNSFTKIFNLIRHEIDDSKFSTFVDVIKSWKSDFLVEESLKAIVLSKLQGKKESSACTIFSLKELAKSKPSQLCHNVLIPLLTDESFDFTDVELISSLYDTLPTPQKDLIILSLTKKDKIEESDWQFLHSMVKQLSSSGVVNIVECVRKWSNKFTKSQVFGKFLVNLCKNLNSFNDTDTISFVIEKHETIFKRQALKYLQEKLSVKF</sequence>
<gene>
    <name evidence="1" type="ORF">RUM44_011456</name>
</gene>
<accession>A0ABR1AQ40</accession>
<evidence type="ECO:0000313" key="2">
    <source>
        <dbReference type="Proteomes" id="UP001359485"/>
    </source>
</evidence>
<comment type="caution">
    <text evidence="1">The sequence shown here is derived from an EMBL/GenBank/DDBJ whole genome shotgun (WGS) entry which is preliminary data.</text>
</comment>
<proteinExistence type="predicted"/>
<organism evidence="1 2">
    <name type="scientific">Polyplax serrata</name>
    <name type="common">Common mouse louse</name>
    <dbReference type="NCBI Taxonomy" id="468196"/>
    <lineage>
        <taxon>Eukaryota</taxon>
        <taxon>Metazoa</taxon>
        <taxon>Ecdysozoa</taxon>
        <taxon>Arthropoda</taxon>
        <taxon>Hexapoda</taxon>
        <taxon>Insecta</taxon>
        <taxon>Pterygota</taxon>
        <taxon>Neoptera</taxon>
        <taxon>Paraneoptera</taxon>
        <taxon>Psocodea</taxon>
        <taxon>Troctomorpha</taxon>
        <taxon>Phthiraptera</taxon>
        <taxon>Anoplura</taxon>
        <taxon>Polyplacidae</taxon>
        <taxon>Polyplax</taxon>
    </lineage>
</organism>
<evidence type="ECO:0000313" key="1">
    <source>
        <dbReference type="EMBL" id="KAK6624597.1"/>
    </source>
</evidence>
<dbReference type="Gene3D" id="1.25.40.480">
    <property type="match status" value="1"/>
</dbReference>
<name>A0ABR1AQ40_POLSC</name>
<protein>
    <recommendedName>
        <fullName evidence="3">Fanconi Anaemia group E protein C-terminal domain-containing protein</fullName>
    </recommendedName>
</protein>
<dbReference type="Proteomes" id="UP001359485">
    <property type="component" value="Unassembled WGS sequence"/>
</dbReference>